<dbReference type="PROSITE" id="PS00517">
    <property type="entry name" value="RNASE_3_1"/>
    <property type="match status" value="1"/>
</dbReference>
<keyword evidence="9 15" id="KW-0540">Nuclease</keyword>
<dbReference type="KEGG" id="tper:IWA51_06420"/>
<evidence type="ECO:0000256" key="3">
    <source>
        <dbReference type="ARBA" id="ARBA00010183"/>
    </source>
</evidence>
<organism evidence="18 19">
    <name type="scientific">Treponema peruense</name>
    <dbReference type="NCBI Taxonomy" id="2787628"/>
    <lineage>
        <taxon>Bacteria</taxon>
        <taxon>Pseudomonadati</taxon>
        <taxon>Spirochaetota</taxon>
        <taxon>Spirochaetia</taxon>
        <taxon>Spirochaetales</taxon>
        <taxon>Treponemataceae</taxon>
        <taxon>Treponema</taxon>
    </lineage>
</organism>
<gene>
    <name evidence="15 18" type="primary">rnc</name>
    <name evidence="18" type="ORF">IWA51_06420</name>
</gene>
<evidence type="ECO:0000256" key="12">
    <source>
        <dbReference type="ARBA" id="ARBA00022801"/>
    </source>
</evidence>
<comment type="subunit">
    <text evidence="4 15">Homodimer.</text>
</comment>
<dbReference type="InterPro" id="IPR014720">
    <property type="entry name" value="dsRBD_dom"/>
</dbReference>
<evidence type="ECO:0000256" key="4">
    <source>
        <dbReference type="ARBA" id="ARBA00011738"/>
    </source>
</evidence>
<dbReference type="PANTHER" id="PTHR11207">
    <property type="entry name" value="RIBONUCLEASE III"/>
    <property type="match status" value="1"/>
</dbReference>
<feature type="binding site" evidence="15">
    <location>
        <position position="137"/>
    </location>
    <ligand>
        <name>Mg(2+)</name>
        <dbReference type="ChEBI" id="CHEBI:18420"/>
    </ligand>
</feature>
<feature type="domain" description="DRBM" evidence="16">
    <location>
        <begin position="178"/>
        <end position="247"/>
    </location>
</feature>
<dbReference type="PROSITE" id="PS50137">
    <property type="entry name" value="DS_RBD"/>
    <property type="match status" value="1"/>
</dbReference>
<dbReference type="GO" id="GO:0019843">
    <property type="term" value="F:rRNA binding"/>
    <property type="evidence" value="ECO:0007669"/>
    <property type="project" value="UniProtKB-KW"/>
</dbReference>
<evidence type="ECO:0000256" key="8">
    <source>
        <dbReference type="ARBA" id="ARBA00022694"/>
    </source>
</evidence>
<evidence type="ECO:0000256" key="13">
    <source>
        <dbReference type="ARBA" id="ARBA00022842"/>
    </source>
</evidence>
<comment type="function">
    <text evidence="15">Digests double-stranded RNA. Involved in the processing of primary rRNA transcript to yield the immediate precursors to the large and small rRNAs (23S and 16S). Processes some mRNAs, and tRNAs when they are encoded in the rRNA operon. Processes pre-crRNA and tracrRNA of type II CRISPR loci if present in the organism.</text>
</comment>
<comment type="similarity">
    <text evidence="3">Belongs to the ribonuclease III family.</text>
</comment>
<evidence type="ECO:0000256" key="9">
    <source>
        <dbReference type="ARBA" id="ARBA00022722"/>
    </source>
</evidence>
<dbReference type="NCBIfam" id="TIGR02191">
    <property type="entry name" value="RNaseIII"/>
    <property type="match status" value="1"/>
</dbReference>
<sequence>MNLRDIFYESKKLDGKRRRMLEEFCRNLNLKFKSLNLLDLAFHHRSFSNENSEYKCYNNERLEFLGDSVLGLATAAFLYEDMMDNPEGDLAKIKANVVSEKTLAPIGLEKMHIDRYLIMGRGEELSGGRTKKAILADAVEAVIGALYLDSGYEAAEKFVLEFIVPEIRKVQNDRGTKDYKTILQEFYQKKMRSCPLYKLERTSGPDHDRTFYISVRLGDVVYGPAAGKNKKSAEQAAAEQACMALGLE</sequence>
<feature type="binding site" evidence="15">
    <location>
        <position position="140"/>
    </location>
    <ligand>
        <name>Mg(2+)</name>
        <dbReference type="ChEBI" id="CHEBI:18420"/>
    </ligand>
</feature>
<evidence type="ECO:0000256" key="5">
    <source>
        <dbReference type="ARBA" id="ARBA00022490"/>
    </source>
</evidence>
<comment type="cofactor">
    <cofactor evidence="15">
        <name>Mg(2+)</name>
        <dbReference type="ChEBI" id="CHEBI:18420"/>
    </cofactor>
</comment>
<dbReference type="HAMAP" id="MF_00104">
    <property type="entry name" value="RNase_III"/>
    <property type="match status" value="1"/>
</dbReference>
<dbReference type="PANTHER" id="PTHR11207:SF0">
    <property type="entry name" value="RIBONUCLEASE 3"/>
    <property type="match status" value="1"/>
</dbReference>
<dbReference type="Pfam" id="PF14622">
    <property type="entry name" value="Ribonucleas_3_3"/>
    <property type="match status" value="1"/>
</dbReference>
<feature type="binding site" evidence="15">
    <location>
        <position position="63"/>
    </location>
    <ligand>
        <name>Mg(2+)</name>
        <dbReference type="ChEBI" id="CHEBI:18420"/>
    </ligand>
</feature>
<evidence type="ECO:0000256" key="7">
    <source>
        <dbReference type="ARBA" id="ARBA00022664"/>
    </source>
</evidence>
<protein>
    <recommendedName>
        <fullName evidence="15">Ribonuclease 3</fullName>
        <ecNumber evidence="15">3.1.26.3</ecNumber>
    </recommendedName>
    <alternativeName>
        <fullName evidence="15">Ribonuclease III</fullName>
        <shortName evidence="15">RNase III</shortName>
    </alternativeName>
</protein>
<dbReference type="GO" id="GO:0008033">
    <property type="term" value="P:tRNA processing"/>
    <property type="evidence" value="ECO:0007669"/>
    <property type="project" value="UniProtKB-KW"/>
</dbReference>
<dbReference type="GO" id="GO:0005737">
    <property type="term" value="C:cytoplasm"/>
    <property type="evidence" value="ECO:0007669"/>
    <property type="project" value="UniProtKB-SubCell"/>
</dbReference>
<dbReference type="Gene3D" id="1.10.1520.10">
    <property type="entry name" value="Ribonuclease III domain"/>
    <property type="match status" value="1"/>
</dbReference>
<dbReference type="AlphaFoldDB" id="A0A7T3V4K8"/>
<dbReference type="CDD" id="cd10845">
    <property type="entry name" value="DSRM_RNAse_III_family"/>
    <property type="match status" value="1"/>
</dbReference>
<dbReference type="Proteomes" id="UP000595224">
    <property type="component" value="Chromosome"/>
</dbReference>
<evidence type="ECO:0000256" key="15">
    <source>
        <dbReference type="HAMAP-Rule" id="MF_00104"/>
    </source>
</evidence>
<evidence type="ECO:0000259" key="16">
    <source>
        <dbReference type="PROSITE" id="PS50137"/>
    </source>
</evidence>
<dbReference type="EMBL" id="CP064936">
    <property type="protein sequence ID" value="QPZ99919.1"/>
    <property type="molecule type" value="Genomic_DNA"/>
</dbReference>
<dbReference type="InterPro" id="IPR000999">
    <property type="entry name" value="RNase_III_dom"/>
</dbReference>
<keyword evidence="5 15" id="KW-0963">Cytoplasm</keyword>
<dbReference type="Pfam" id="PF00035">
    <property type="entry name" value="dsrm"/>
    <property type="match status" value="1"/>
</dbReference>
<name>A0A7T3V4K8_9SPIR</name>
<evidence type="ECO:0000313" key="19">
    <source>
        <dbReference type="Proteomes" id="UP000595224"/>
    </source>
</evidence>
<dbReference type="SUPFAM" id="SSF54768">
    <property type="entry name" value="dsRNA-binding domain-like"/>
    <property type="match status" value="1"/>
</dbReference>
<keyword evidence="6 15" id="KW-0698">rRNA processing</keyword>
<dbReference type="FunFam" id="3.30.160.20:FF:000003">
    <property type="entry name" value="Ribonuclease 3"/>
    <property type="match status" value="1"/>
</dbReference>
<accession>A0A7T3V4K8</accession>
<dbReference type="InterPro" id="IPR011907">
    <property type="entry name" value="RNase_III"/>
</dbReference>
<dbReference type="GO" id="GO:0006364">
    <property type="term" value="P:rRNA processing"/>
    <property type="evidence" value="ECO:0007669"/>
    <property type="project" value="UniProtKB-UniRule"/>
</dbReference>
<dbReference type="EC" id="3.1.26.3" evidence="15"/>
<keyword evidence="10 15" id="KW-0479">Metal-binding</keyword>
<keyword evidence="14 15" id="KW-0694">RNA-binding</keyword>
<comment type="subcellular location">
    <subcellularLocation>
        <location evidence="2 15">Cytoplasm</location>
    </subcellularLocation>
</comment>
<dbReference type="InterPro" id="IPR036389">
    <property type="entry name" value="RNase_III_sf"/>
</dbReference>
<evidence type="ECO:0000256" key="14">
    <source>
        <dbReference type="ARBA" id="ARBA00022884"/>
    </source>
</evidence>
<keyword evidence="11 15" id="KW-0255">Endonuclease</keyword>
<dbReference type="GO" id="GO:0046872">
    <property type="term" value="F:metal ion binding"/>
    <property type="evidence" value="ECO:0007669"/>
    <property type="project" value="UniProtKB-KW"/>
</dbReference>
<dbReference type="SMART" id="SM00535">
    <property type="entry name" value="RIBOc"/>
    <property type="match status" value="1"/>
</dbReference>
<evidence type="ECO:0000256" key="1">
    <source>
        <dbReference type="ARBA" id="ARBA00000109"/>
    </source>
</evidence>
<proteinExistence type="inferred from homology"/>
<evidence type="ECO:0000313" key="18">
    <source>
        <dbReference type="EMBL" id="QPZ99919.1"/>
    </source>
</evidence>
<keyword evidence="19" id="KW-1185">Reference proteome</keyword>
<feature type="domain" description="RNase III" evidence="17">
    <location>
        <begin position="21"/>
        <end position="151"/>
    </location>
</feature>
<evidence type="ECO:0000256" key="11">
    <source>
        <dbReference type="ARBA" id="ARBA00022759"/>
    </source>
</evidence>
<dbReference type="GO" id="GO:0004525">
    <property type="term" value="F:ribonuclease III activity"/>
    <property type="evidence" value="ECO:0007669"/>
    <property type="project" value="UniProtKB-UniRule"/>
</dbReference>
<keyword evidence="13 15" id="KW-0460">Magnesium</keyword>
<dbReference type="GO" id="GO:0010468">
    <property type="term" value="P:regulation of gene expression"/>
    <property type="evidence" value="ECO:0007669"/>
    <property type="project" value="TreeGrafter"/>
</dbReference>
<dbReference type="CDD" id="cd00593">
    <property type="entry name" value="RIBOc"/>
    <property type="match status" value="1"/>
</dbReference>
<keyword evidence="15" id="KW-0699">rRNA-binding</keyword>
<keyword evidence="8 15" id="KW-0819">tRNA processing</keyword>
<dbReference type="Gene3D" id="3.30.160.20">
    <property type="match status" value="1"/>
</dbReference>
<dbReference type="GO" id="GO:0003725">
    <property type="term" value="F:double-stranded RNA binding"/>
    <property type="evidence" value="ECO:0007669"/>
    <property type="project" value="TreeGrafter"/>
</dbReference>
<reference evidence="18 19" key="1">
    <citation type="submission" date="2020-11" db="EMBL/GenBank/DDBJ databases">
        <title>Treponema Peruensis nv. sp., first commensal Treponema isolated from human feces.</title>
        <authorList>
            <person name="Belkhou C."/>
            <person name="Raes J."/>
        </authorList>
    </citation>
    <scope>NUCLEOTIDE SEQUENCE [LARGE SCALE GENOMIC DNA]</scope>
    <source>
        <strain evidence="18 19">RCC2812</strain>
    </source>
</reference>
<comment type="catalytic activity">
    <reaction evidence="1 15">
        <text>Endonucleolytic cleavage to 5'-phosphomonoester.</text>
        <dbReference type="EC" id="3.1.26.3"/>
    </reaction>
</comment>
<dbReference type="SMART" id="SM00358">
    <property type="entry name" value="DSRM"/>
    <property type="match status" value="1"/>
</dbReference>
<feature type="active site" evidence="15">
    <location>
        <position position="140"/>
    </location>
</feature>
<evidence type="ECO:0000256" key="10">
    <source>
        <dbReference type="ARBA" id="ARBA00022723"/>
    </source>
</evidence>
<dbReference type="FunFam" id="1.10.1520.10:FF:000001">
    <property type="entry name" value="Ribonuclease 3"/>
    <property type="match status" value="1"/>
</dbReference>
<dbReference type="GO" id="GO:0042802">
    <property type="term" value="F:identical protein binding"/>
    <property type="evidence" value="ECO:0007669"/>
    <property type="project" value="UniProtKB-ARBA"/>
</dbReference>
<keyword evidence="7 15" id="KW-0507">mRNA processing</keyword>
<dbReference type="PROSITE" id="PS50142">
    <property type="entry name" value="RNASE_3_2"/>
    <property type="match status" value="1"/>
</dbReference>
<dbReference type="GO" id="GO:0006397">
    <property type="term" value="P:mRNA processing"/>
    <property type="evidence" value="ECO:0007669"/>
    <property type="project" value="UniProtKB-UniRule"/>
</dbReference>
<keyword evidence="12 15" id="KW-0378">Hydrolase</keyword>
<feature type="active site" evidence="15">
    <location>
        <position position="67"/>
    </location>
</feature>
<evidence type="ECO:0000256" key="2">
    <source>
        <dbReference type="ARBA" id="ARBA00004496"/>
    </source>
</evidence>
<evidence type="ECO:0000259" key="17">
    <source>
        <dbReference type="PROSITE" id="PS50142"/>
    </source>
</evidence>
<evidence type="ECO:0000256" key="6">
    <source>
        <dbReference type="ARBA" id="ARBA00022552"/>
    </source>
</evidence>
<dbReference type="SUPFAM" id="SSF69065">
    <property type="entry name" value="RNase III domain-like"/>
    <property type="match status" value="1"/>
</dbReference>
<dbReference type="RefSeq" id="WP_198441828.1">
    <property type="nucleotide sequence ID" value="NZ_CBCSHE010000003.1"/>
</dbReference>